<keyword evidence="4" id="KW-0540">Nuclease</keyword>
<accession>A0A386TY59</accession>
<dbReference type="PANTHER" id="PTHR36181">
    <property type="entry name" value="INTRON-ENCODED ENDONUCLEASE AI3-RELATED"/>
    <property type="match status" value="1"/>
</dbReference>
<evidence type="ECO:0000256" key="1">
    <source>
        <dbReference type="ARBA" id="ARBA00002670"/>
    </source>
</evidence>
<proteinExistence type="predicted"/>
<keyword evidence="4" id="KW-0496">Mitochondrion</keyword>
<gene>
    <name evidence="4" type="ORF">DXG02_000028</name>
</gene>
<name>A0A386TY59_9AGAR</name>
<dbReference type="GO" id="GO:0004519">
    <property type="term" value="F:endonuclease activity"/>
    <property type="evidence" value="ECO:0007669"/>
    <property type="project" value="UniProtKB-KW"/>
</dbReference>
<feature type="signal peptide" evidence="2">
    <location>
        <begin position="1"/>
        <end position="18"/>
    </location>
</feature>
<evidence type="ECO:0000259" key="3">
    <source>
        <dbReference type="Pfam" id="PF00961"/>
    </source>
</evidence>
<keyword evidence="2" id="KW-0732">Signal</keyword>
<dbReference type="SUPFAM" id="SSF55608">
    <property type="entry name" value="Homing endonucleases"/>
    <property type="match status" value="1"/>
</dbReference>
<sequence length="181" mass="21110">MKHLLLICLIFNGNMVFFTRNSRFLTFLSAYNDLALRMKLKIINPIFDTLLPTLEDNWLLGLTDAEGCFNLSLLSNSKAYRLRFIISQKWDVNTIILQHISSILKVGDVSHHSLPNNWNYIVNGVKNTANIIPYFETHLLLSKKKESYNLWKQLRLQLINGDHLNDLSRVEMVKICKYINK</sequence>
<evidence type="ECO:0000313" key="4">
    <source>
        <dbReference type="EMBL" id="AYE93149.1"/>
    </source>
</evidence>
<feature type="chain" id="PRO_5017239710" evidence="2">
    <location>
        <begin position="19"/>
        <end position="181"/>
    </location>
</feature>
<dbReference type="InterPro" id="IPR051289">
    <property type="entry name" value="LAGLIDADG_Endonuclease"/>
</dbReference>
<evidence type="ECO:0000256" key="2">
    <source>
        <dbReference type="SAM" id="SignalP"/>
    </source>
</evidence>
<dbReference type="AlphaFoldDB" id="A0A386TY59"/>
<dbReference type="InterPro" id="IPR027434">
    <property type="entry name" value="Homing_endonucl"/>
</dbReference>
<organism evidence="4">
    <name type="scientific">Myochromella boudieri</name>
    <dbReference type="NCBI Taxonomy" id="117066"/>
    <lineage>
        <taxon>Eukaryota</taxon>
        <taxon>Fungi</taxon>
        <taxon>Dikarya</taxon>
        <taxon>Basidiomycota</taxon>
        <taxon>Agaricomycotina</taxon>
        <taxon>Agaricomycetes</taxon>
        <taxon>Agaricomycetidae</taxon>
        <taxon>Agaricales</taxon>
        <taxon>Tricholomatineae</taxon>
        <taxon>Lyophyllaceae</taxon>
        <taxon>Myochromella</taxon>
    </lineage>
</organism>
<dbReference type="Pfam" id="PF00961">
    <property type="entry name" value="LAGLIDADG_1"/>
    <property type="match status" value="1"/>
</dbReference>
<dbReference type="PANTHER" id="PTHR36181:SF4">
    <property type="entry name" value="LAGLIDADG ENDONUCLEASE"/>
    <property type="match status" value="1"/>
</dbReference>
<keyword evidence="4" id="KW-0255">Endonuclease</keyword>
<comment type="function">
    <text evidence="1">Mitochondrial DNA endonuclease involved in intron homing.</text>
</comment>
<dbReference type="EMBL" id="MH725793">
    <property type="protein sequence ID" value="AYE93149.1"/>
    <property type="molecule type" value="Genomic_DNA"/>
</dbReference>
<reference evidence="4" key="1">
    <citation type="submission" date="2018-08" db="EMBL/GenBank/DDBJ databases">
        <title>Comparative mitochondrial genomics of the basidiomycete Termitomyces.</title>
        <authorList>
            <person name="Nieuwenhuis M."/>
        </authorList>
    </citation>
    <scope>NUCLEOTIDE SEQUENCE</scope>
    <source>
        <strain evidence="4">TB01</strain>
    </source>
</reference>
<keyword evidence="4" id="KW-0378">Hydrolase</keyword>
<dbReference type="GO" id="GO:0005739">
    <property type="term" value="C:mitochondrion"/>
    <property type="evidence" value="ECO:0007669"/>
    <property type="project" value="UniProtKB-ARBA"/>
</dbReference>
<dbReference type="InterPro" id="IPR004860">
    <property type="entry name" value="LAGLIDADG_dom"/>
</dbReference>
<geneLocation type="mitochondrion" evidence="4"/>
<feature type="domain" description="Homing endonuclease LAGLIDADG" evidence="3">
    <location>
        <begin position="59"/>
        <end position="153"/>
    </location>
</feature>
<dbReference type="Gene3D" id="3.10.28.10">
    <property type="entry name" value="Homing endonucleases"/>
    <property type="match status" value="1"/>
</dbReference>
<protein>
    <submittedName>
        <fullName evidence="4">LAGLIDADG homing endonuclease</fullName>
    </submittedName>
</protein>